<dbReference type="SUPFAM" id="SSF48452">
    <property type="entry name" value="TPR-like"/>
    <property type="match status" value="1"/>
</dbReference>
<keyword evidence="2" id="KW-0802">TPR repeat</keyword>
<dbReference type="SMART" id="SM00028">
    <property type="entry name" value="TPR"/>
    <property type="match status" value="3"/>
</dbReference>
<dbReference type="InterPro" id="IPR003107">
    <property type="entry name" value="HAT"/>
</dbReference>
<evidence type="ECO:0000313" key="4">
    <source>
        <dbReference type="EMBL" id="AVO53275.1"/>
    </source>
</evidence>
<reference evidence="4 5" key="1">
    <citation type="submission" date="2018-03" db="EMBL/GenBank/DDBJ databases">
        <title>Complete genome sequence and methylome analysis of Pseudomonas mendocina NEB 698.</title>
        <authorList>
            <person name="Morgan R.D."/>
        </authorList>
    </citation>
    <scope>NUCLEOTIDE SEQUENCE [LARGE SCALE GENOMIC DNA]</scope>
    <source>
        <strain evidence="4 5">NEB698</strain>
    </source>
</reference>
<dbReference type="PROSITE" id="PS50005">
    <property type="entry name" value="TPR"/>
    <property type="match status" value="1"/>
</dbReference>
<dbReference type="RefSeq" id="WP_106738074.1">
    <property type="nucleotide sequence ID" value="NZ_CP027657.1"/>
</dbReference>
<evidence type="ECO:0000259" key="3">
    <source>
        <dbReference type="PROSITE" id="PS50110"/>
    </source>
</evidence>
<name>A0A2R3QNB4_ECTME</name>
<dbReference type="Gene3D" id="1.25.40.10">
    <property type="entry name" value="Tetratricopeptide repeat domain"/>
    <property type="match status" value="2"/>
</dbReference>
<dbReference type="GO" id="GO:0006396">
    <property type="term" value="P:RNA processing"/>
    <property type="evidence" value="ECO:0007669"/>
    <property type="project" value="InterPro"/>
</dbReference>
<dbReference type="InterPro" id="IPR011990">
    <property type="entry name" value="TPR-like_helical_dom_sf"/>
</dbReference>
<dbReference type="CDD" id="cd17589">
    <property type="entry name" value="REC_TPR"/>
    <property type="match status" value="1"/>
</dbReference>
<dbReference type="SMART" id="SM00448">
    <property type="entry name" value="REC"/>
    <property type="match status" value="1"/>
</dbReference>
<evidence type="ECO:0000313" key="5">
    <source>
        <dbReference type="Proteomes" id="UP000238327"/>
    </source>
</evidence>
<dbReference type="GO" id="GO:0000160">
    <property type="term" value="P:phosphorelay signal transduction system"/>
    <property type="evidence" value="ECO:0007669"/>
    <property type="project" value="InterPro"/>
</dbReference>
<dbReference type="PANTHER" id="PTHR43228:SF1">
    <property type="entry name" value="TWO-COMPONENT RESPONSE REGULATOR ARR22"/>
    <property type="match status" value="1"/>
</dbReference>
<dbReference type="InterPro" id="IPR011006">
    <property type="entry name" value="CheY-like_superfamily"/>
</dbReference>
<proteinExistence type="predicted"/>
<evidence type="ECO:0000256" key="1">
    <source>
        <dbReference type="PROSITE-ProRule" id="PRU00169"/>
    </source>
</evidence>
<dbReference type="Proteomes" id="UP000238327">
    <property type="component" value="Chromosome"/>
</dbReference>
<dbReference type="PANTHER" id="PTHR43228">
    <property type="entry name" value="TWO-COMPONENT RESPONSE REGULATOR"/>
    <property type="match status" value="1"/>
</dbReference>
<feature type="modified residue" description="4-aspartylphosphate" evidence="1">
    <location>
        <position position="58"/>
    </location>
</feature>
<accession>A0A2R3QNB4</accession>
<dbReference type="SMART" id="SM00386">
    <property type="entry name" value="HAT"/>
    <property type="match status" value="3"/>
</dbReference>
<dbReference type="PROSITE" id="PS50110">
    <property type="entry name" value="RESPONSE_REGULATORY"/>
    <property type="match status" value="1"/>
</dbReference>
<dbReference type="AlphaFoldDB" id="A0A2R3QNB4"/>
<evidence type="ECO:0000256" key="2">
    <source>
        <dbReference type="PROSITE-ProRule" id="PRU00339"/>
    </source>
</evidence>
<dbReference type="InterPro" id="IPR019734">
    <property type="entry name" value="TPR_rpt"/>
</dbReference>
<dbReference type="OrthoDB" id="7298659at2"/>
<dbReference type="EMBL" id="CP027657">
    <property type="protein sequence ID" value="AVO53275.1"/>
    <property type="molecule type" value="Genomic_DNA"/>
</dbReference>
<organism evidence="4 5">
    <name type="scientific">Ectopseudomonas mendocina</name>
    <name type="common">Pseudomonas mendocina</name>
    <dbReference type="NCBI Taxonomy" id="300"/>
    <lineage>
        <taxon>Bacteria</taxon>
        <taxon>Pseudomonadati</taxon>
        <taxon>Pseudomonadota</taxon>
        <taxon>Gammaproteobacteria</taxon>
        <taxon>Pseudomonadales</taxon>
        <taxon>Pseudomonadaceae</taxon>
        <taxon>Ectopseudomonas</taxon>
    </lineage>
</organism>
<dbReference type="Gene3D" id="3.40.50.2300">
    <property type="match status" value="1"/>
</dbReference>
<dbReference type="InterPro" id="IPR052048">
    <property type="entry name" value="ST_Response_Regulator"/>
</dbReference>
<protein>
    <submittedName>
        <fullName evidence="4">Response regulator</fullName>
    </submittedName>
</protein>
<keyword evidence="1" id="KW-0597">Phosphoprotein</keyword>
<feature type="domain" description="Response regulatory" evidence="3">
    <location>
        <begin position="8"/>
        <end position="127"/>
    </location>
</feature>
<dbReference type="SUPFAM" id="SSF52172">
    <property type="entry name" value="CheY-like"/>
    <property type="match status" value="1"/>
</dbReference>
<gene>
    <name evidence="4" type="ORF">C7A17_10995</name>
</gene>
<sequence length="534" mass="59538">MSDYSAKRFLIVDDFSDFRNSVKAMLREMGVRDVDMADRGEQAIAMCRHKRYDIILHDYNLGAGKNGLQTLEELHAARLISNQCIFVMVTAESSQAMVLSLLEHEPDAYLTKPFNLASLAQRLDKLVERKTLLKPVLQALDKRNPAEVLSACEVLSKQDKRLQPLCLKYKAGALRDLARHQELEQLLQAVLADRAMPWAFQALGALLHERGDLLRAREIYEQGLKAFPMQPGLYDGLSAVLEQQGEAKRAQQVLEDAVRISPLAMRRQMQLGKLAMHNEDFEGATKAYRSAVEQGKNSRLKSPENYLALSQALMASSGEETLGKRAQLEITQVLSELGQQYAADKAIQVRRRLMQASSLQKSAEPARAAQIAADAAAELQNLGEFLPAEVALTLVGQLQQLGQKEAGTQLLKDCLEVYGDDAKILESISRLTDDPSVFAASKEATDFNRRGVQAYKQGQVGEALVLFRRALGLQPKNISIALNAAQSLLRLGTEQPSSEWREEARSCLDGVRMIAPSDARYTRYQQLRRRVFDT</sequence>
<dbReference type="Pfam" id="PF00072">
    <property type="entry name" value="Response_reg"/>
    <property type="match status" value="1"/>
</dbReference>
<feature type="repeat" description="TPR" evidence="2">
    <location>
        <begin position="444"/>
        <end position="477"/>
    </location>
</feature>
<dbReference type="InterPro" id="IPR001789">
    <property type="entry name" value="Sig_transdc_resp-reg_receiver"/>
</dbReference>